<name>A0ACB8ZVQ1_ARCLA</name>
<dbReference type="EMBL" id="CM042055">
    <property type="protein sequence ID" value="KAI3701912.1"/>
    <property type="molecule type" value="Genomic_DNA"/>
</dbReference>
<sequence length="110" mass="12484">MVTATVADGVSLKKKTKGRKNIEIKKIEETNNRQVTFSKRRTGLFKKASELCVLTEAQIAIFVNSPSSRVFAFGHPTPIFLLTLSQSKQHQRPHQYRRVEHSSNVVHEPV</sequence>
<reference evidence="2" key="1">
    <citation type="journal article" date="2022" name="Mol. Ecol. Resour.">
        <title>The genomes of chicory, endive, great burdock and yacon provide insights into Asteraceae palaeo-polyploidization history and plant inulin production.</title>
        <authorList>
            <person name="Fan W."/>
            <person name="Wang S."/>
            <person name="Wang H."/>
            <person name="Wang A."/>
            <person name="Jiang F."/>
            <person name="Liu H."/>
            <person name="Zhao H."/>
            <person name="Xu D."/>
            <person name="Zhang Y."/>
        </authorList>
    </citation>
    <scope>NUCLEOTIDE SEQUENCE [LARGE SCALE GENOMIC DNA]</scope>
    <source>
        <strain evidence="2">cv. Niubang</strain>
    </source>
</reference>
<keyword evidence="2" id="KW-1185">Reference proteome</keyword>
<proteinExistence type="predicted"/>
<gene>
    <name evidence="1" type="ORF">L6452_27377</name>
</gene>
<reference evidence="1 2" key="2">
    <citation type="journal article" date="2022" name="Mol. Ecol. Resour.">
        <title>The genomes of chicory, endive, great burdock and yacon provide insights into Asteraceae paleo-polyploidization history and plant inulin production.</title>
        <authorList>
            <person name="Fan W."/>
            <person name="Wang S."/>
            <person name="Wang H."/>
            <person name="Wang A."/>
            <person name="Jiang F."/>
            <person name="Liu H."/>
            <person name="Zhao H."/>
            <person name="Xu D."/>
            <person name="Zhang Y."/>
        </authorList>
    </citation>
    <scope>NUCLEOTIDE SEQUENCE [LARGE SCALE GENOMIC DNA]</scope>
    <source>
        <strain evidence="2">cv. Niubang</strain>
    </source>
</reference>
<comment type="caution">
    <text evidence="1">The sequence shown here is derived from an EMBL/GenBank/DDBJ whole genome shotgun (WGS) entry which is preliminary data.</text>
</comment>
<dbReference type="Proteomes" id="UP001055879">
    <property type="component" value="Linkage Group LG09"/>
</dbReference>
<organism evidence="1 2">
    <name type="scientific">Arctium lappa</name>
    <name type="common">Greater burdock</name>
    <name type="synonym">Lappa major</name>
    <dbReference type="NCBI Taxonomy" id="4217"/>
    <lineage>
        <taxon>Eukaryota</taxon>
        <taxon>Viridiplantae</taxon>
        <taxon>Streptophyta</taxon>
        <taxon>Embryophyta</taxon>
        <taxon>Tracheophyta</taxon>
        <taxon>Spermatophyta</taxon>
        <taxon>Magnoliopsida</taxon>
        <taxon>eudicotyledons</taxon>
        <taxon>Gunneridae</taxon>
        <taxon>Pentapetalae</taxon>
        <taxon>asterids</taxon>
        <taxon>campanulids</taxon>
        <taxon>Asterales</taxon>
        <taxon>Asteraceae</taxon>
        <taxon>Carduoideae</taxon>
        <taxon>Cardueae</taxon>
        <taxon>Arctiinae</taxon>
        <taxon>Arctium</taxon>
    </lineage>
</organism>
<protein>
    <submittedName>
        <fullName evidence="1">Uncharacterized protein</fullName>
    </submittedName>
</protein>
<accession>A0ACB8ZVQ1</accession>
<evidence type="ECO:0000313" key="2">
    <source>
        <dbReference type="Proteomes" id="UP001055879"/>
    </source>
</evidence>
<evidence type="ECO:0000313" key="1">
    <source>
        <dbReference type="EMBL" id="KAI3701912.1"/>
    </source>
</evidence>